<dbReference type="AlphaFoldDB" id="A0A5E4DCP4"/>
<reference evidence="2" key="1">
    <citation type="submission" date="2019-04" db="EMBL/GenBank/DDBJ databases">
        <authorList>
            <person name="Alioto T."/>
            <person name="Alioto T."/>
        </authorList>
    </citation>
    <scope>NUCLEOTIDE SEQUENCE [LARGE SCALE GENOMIC DNA]</scope>
</reference>
<evidence type="ECO:0000313" key="3">
    <source>
        <dbReference type="Proteomes" id="UP000335636"/>
    </source>
</evidence>
<keyword evidence="3" id="KW-1185">Reference proteome</keyword>
<dbReference type="Proteomes" id="UP000335636">
    <property type="component" value="Unassembled WGS sequence"/>
</dbReference>
<dbReference type="EMBL" id="CABDUW010005360">
    <property type="protein sequence ID" value="VTJ90911.1"/>
    <property type="molecule type" value="Genomic_DNA"/>
</dbReference>
<accession>A0A5E4DCP4</accession>
<organism evidence="2 3">
    <name type="scientific">Marmota monax</name>
    <name type="common">Woodchuck</name>
    <dbReference type="NCBI Taxonomy" id="9995"/>
    <lineage>
        <taxon>Eukaryota</taxon>
        <taxon>Metazoa</taxon>
        <taxon>Chordata</taxon>
        <taxon>Craniata</taxon>
        <taxon>Vertebrata</taxon>
        <taxon>Euteleostomi</taxon>
        <taxon>Mammalia</taxon>
        <taxon>Eutheria</taxon>
        <taxon>Euarchontoglires</taxon>
        <taxon>Glires</taxon>
        <taxon>Rodentia</taxon>
        <taxon>Sciuromorpha</taxon>
        <taxon>Sciuridae</taxon>
        <taxon>Xerinae</taxon>
        <taxon>Marmotini</taxon>
        <taxon>Marmota</taxon>
    </lineage>
</organism>
<evidence type="ECO:0000256" key="1">
    <source>
        <dbReference type="SAM" id="MobiDB-lite"/>
    </source>
</evidence>
<comment type="caution">
    <text evidence="2">The sequence shown here is derived from an EMBL/GenBank/DDBJ whole genome shotgun (WGS) entry which is preliminary data.</text>
</comment>
<gene>
    <name evidence="2" type="ORF">MONAX_5E011765</name>
</gene>
<name>A0A5E4DCP4_MARMO</name>
<proteinExistence type="predicted"/>
<sequence>MLKPIHRASTQTKRAAVSVAGPQGSQPALETAKLQAGGPGEFENSLARGGGSSAKPLLSANPPQAGEEASPEGRLVSRIFLFSLWPFLRPRPLNLNPRDCLAEIFPTKGQLLGPCPRGHPGPQLLVFQLYLFQGKVCGNGHGHGHRYCGGRVGAGLECLLGGLRCAQTKVPTRWPRVGAAWADSELTLVGRELAS</sequence>
<protein>
    <submittedName>
        <fullName evidence="2">Uncharacterized protein</fullName>
    </submittedName>
</protein>
<feature type="region of interest" description="Disordered" evidence="1">
    <location>
        <begin position="1"/>
        <end position="70"/>
    </location>
</feature>
<evidence type="ECO:0000313" key="2">
    <source>
        <dbReference type="EMBL" id="VTJ90911.1"/>
    </source>
</evidence>